<dbReference type="Proteomes" id="UP000248749">
    <property type="component" value="Unassembled WGS sequence"/>
</dbReference>
<feature type="region of interest" description="Disordered" evidence="1">
    <location>
        <begin position="285"/>
        <end position="379"/>
    </location>
</feature>
<keyword evidence="3" id="KW-1185">Reference proteome</keyword>
<comment type="caution">
    <text evidence="2">The sequence shown here is derived from an EMBL/GenBank/DDBJ whole genome shotgun (WGS) entry which is preliminary data.</text>
</comment>
<protein>
    <submittedName>
        <fullName evidence="2">Uncharacterized protein</fullName>
    </submittedName>
</protein>
<feature type="compositionally biased region" description="Low complexity" evidence="1">
    <location>
        <begin position="359"/>
        <end position="372"/>
    </location>
</feature>
<proteinExistence type="predicted"/>
<organism evidence="2 3">
    <name type="scientific">Micromonospora deserti</name>
    <dbReference type="NCBI Taxonomy" id="2070366"/>
    <lineage>
        <taxon>Bacteria</taxon>
        <taxon>Bacillati</taxon>
        <taxon>Actinomycetota</taxon>
        <taxon>Actinomycetes</taxon>
        <taxon>Micromonosporales</taxon>
        <taxon>Micromonosporaceae</taxon>
        <taxon>Micromonospora</taxon>
    </lineage>
</organism>
<dbReference type="OrthoDB" id="4169181at2"/>
<evidence type="ECO:0000313" key="2">
    <source>
        <dbReference type="EMBL" id="PZG00011.1"/>
    </source>
</evidence>
<evidence type="ECO:0000256" key="1">
    <source>
        <dbReference type="SAM" id="MobiDB-lite"/>
    </source>
</evidence>
<dbReference type="EMBL" id="POUB01000050">
    <property type="protein sequence ID" value="PZG00011.1"/>
    <property type="molecule type" value="Genomic_DNA"/>
</dbReference>
<sequence>MTAKSPAIITAAGAAPPRWRTAWAERENDRRRRAYDTETEAWHRRHDHLLRLRIEAAGFLGCTDPRTGLPVELDDGEVVYRVLPTAELVEAEARHVPGLPAPALTVGPAGVPDRPLPRGLRIVDAGVAVVTDRRVAFAGREHRREWAYADLVGLAHHPDAPLTLLHTADGGRLAGLRVPATAAVNVRFYLTLAVAAASGDRDAVAAQLDGLIDAHHKARPVAPLPLGPEQAPLTALRPERRVATVTAVAAVAFATLTASALASEQVDPPQRVEARVNTAVDPPGVVVPFSRAELGGSHTDAATSPSSATAERAGGEAGDAAPTWGPGTESRPTSVPVAGPTGAPSPPAGPPGLAPAPGPASTTATPPAAGPTAAPPPPS</sequence>
<gene>
    <name evidence="2" type="ORF">C1I99_10320</name>
</gene>
<feature type="non-terminal residue" evidence="2">
    <location>
        <position position="379"/>
    </location>
</feature>
<accession>A0A2W2CQ75</accession>
<dbReference type="RefSeq" id="WP_111133998.1">
    <property type="nucleotide sequence ID" value="NZ_POUB01000050.1"/>
</dbReference>
<dbReference type="AlphaFoldDB" id="A0A2W2CQ75"/>
<name>A0A2W2CQ75_9ACTN</name>
<feature type="compositionally biased region" description="Low complexity" evidence="1">
    <location>
        <begin position="297"/>
        <end position="312"/>
    </location>
</feature>
<feature type="compositionally biased region" description="Pro residues" evidence="1">
    <location>
        <begin position="343"/>
        <end position="358"/>
    </location>
</feature>
<reference evidence="2 3" key="1">
    <citation type="submission" date="2018-01" db="EMBL/GenBank/DDBJ databases">
        <title>Draft genome sequence of Salinispora sp. 13K206.</title>
        <authorList>
            <person name="Sahin N."/>
            <person name="Saygin H."/>
            <person name="Ay H."/>
        </authorList>
    </citation>
    <scope>NUCLEOTIDE SEQUENCE [LARGE SCALE GENOMIC DNA]</scope>
    <source>
        <strain evidence="2 3">13K206</strain>
    </source>
</reference>
<evidence type="ECO:0000313" key="3">
    <source>
        <dbReference type="Proteomes" id="UP000248749"/>
    </source>
</evidence>